<sequence length="453" mass="48160">MVEHLALPTLLTRLELDLAAEHVDGRLQVDDAGHRLVLPAHRPAVQRGGGDGLGARYGESGADAGSLVDRRGFAQRPGEPGEDLEQLVGHVGHEVRLLAQHCDLVLKLARVVRADLGAEPVLQRRDDAPAVGVVLGVGAGHDQDVERQPQHVPADLDVPLLHHVEHRDLDALGEVGKLVDGDDAAVAARDEAEVDRLGVAQPPALGHAHRVDVADEVGHGGVGRGELLGVTLLAVPPRDGQVVAELVGAAPALGGDGVERVLTELGPLDHRRPLVEQPDEGAQQTGLALTALAQQHHVVTREQRALQLRHHGVLEAVQPRPRVLAGGELGQQVGAQLLAQGALLVPRGTQLTGGRDLWRGGRTVVRRDVVRRAVRGGGLRIWTHFLTLTPDPGKRNPFGRVGARARRRRAPRLEPWLSVWTGPVRPSTTCACSSPSSRATTPTSRCTPTSPPP</sequence>
<dbReference type="Proteomes" id="UP001321421">
    <property type="component" value="Chromosome"/>
</dbReference>
<gene>
    <name evidence="2" type="ORF">GCM10025872_16580</name>
</gene>
<evidence type="ECO:0000256" key="1">
    <source>
        <dbReference type="SAM" id="MobiDB-lite"/>
    </source>
</evidence>
<accession>A0ABM8HAP8</accession>
<organism evidence="2 3">
    <name type="scientific">Barrientosiimonas endolithica</name>
    <dbReference type="NCBI Taxonomy" id="1535208"/>
    <lineage>
        <taxon>Bacteria</taxon>
        <taxon>Bacillati</taxon>
        <taxon>Actinomycetota</taxon>
        <taxon>Actinomycetes</taxon>
        <taxon>Micrococcales</taxon>
        <taxon>Dermacoccaceae</taxon>
        <taxon>Barrientosiimonas</taxon>
    </lineage>
</organism>
<feature type="region of interest" description="Disordered" evidence="1">
    <location>
        <begin position="427"/>
        <end position="453"/>
    </location>
</feature>
<protein>
    <submittedName>
        <fullName evidence="2">Uncharacterized protein</fullName>
    </submittedName>
</protein>
<keyword evidence="3" id="KW-1185">Reference proteome</keyword>
<dbReference type="EMBL" id="AP027735">
    <property type="protein sequence ID" value="BDZ58001.1"/>
    <property type="molecule type" value="Genomic_DNA"/>
</dbReference>
<evidence type="ECO:0000313" key="3">
    <source>
        <dbReference type="Proteomes" id="UP001321421"/>
    </source>
</evidence>
<evidence type="ECO:0000313" key="2">
    <source>
        <dbReference type="EMBL" id="BDZ58001.1"/>
    </source>
</evidence>
<name>A0ABM8HAP8_9MICO</name>
<proteinExistence type="predicted"/>
<reference evidence="3" key="1">
    <citation type="journal article" date="2019" name="Int. J. Syst. Evol. Microbiol.">
        <title>The Global Catalogue of Microorganisms (GCM) 10K type strain sequencing project: providing services to taxonomists for standard genome sequencing and annotation.</title>
        <authorList>
            <consortium name="The Broad Institute Genomics Platform"/>
            <consortium name="The Broad Institute Genome Sequencing Center for Infectious Disease"/>
            <person name="Wu L."/>
            <person name="Ma J."/>
        </authorList>
    </citation>
    <scope>NUCLEOTIDE SEQUENCE [LARGE SCALE GENOMIC DNA]</scope>
    <source>
        <strain evidence="3">NBRC 110608</strain>
    </source>
</reference>